<dbReference type="RefSeq" id="XP_070919816.1">
    <property type="nucleotide sequence ID" value="XM_071063715.1"/>
</dbReference>
<evidence type="ECO:0000259" key="5">
    <source>
        <dbReference type="Pfam" id="PF01466"/>
    </source>
</evidence>
<dbReference type="SMART" id="SM00512">
    <property type="entry name" value="Skp1"/>
    <property type="match status" value="1"/>
</dbReference>
<proteinExistence type="inferred from homology"/>
<dbReference type="PANTHER" id="PTHR11165">
    <property type="entry name" value="SKP1"/>
    <property type="match status" value="1"/>
</dbReference>
<dbReference type="Pfam" id="PF01466">
    <property type="entry name" value="Skp1"/>
    <property type="match status" value="1"/>
</dbReference>
<evidence type="ECO:0000313" key="6">
    <source>
        <dbReference type="EMBL" id="GAB1318085.1"/>
    </source>
</evidence>
<feature type="region of interest" description="Disordered" evidence="4">
    <location>
        <begin position="208"/>
        <end position="232"/>
    </location>
</feature>
<keyword evidence="2" id="KW-0833">Ubl conjugation pathway</keyword>
<name>A0ABQ0GK61_9PEZI</name>
<dbReference type="InterPro" id="IPR016072">
    <property type="entry name" value="Skp1_comp_dimer"/>
</dbReference>
<keyword evidence="7" id="KW-1185">Reference proteome</keyword>
<dbReference type="InterPro" id="IPR001232">
    <property type="entry name" value="SKP1-like"/>
</dbReference>
<sequence length="232" mass="25803">MSPSTIRIQNTTGGKSGKVFEIDIKAAKHSAVINMLLQDFADQEIDVLPISVEASDQGLAQVFDWLSYHKDEALVPDDVDDHQLDPMAVRNETPTAEVLQEHKKKFEDEKKDRDKKNAPILRNEPVIIVGWDKTFFNSLNSSLLYEVLIVANYLEIKRLLDMGCQAVANMISGKSAAEIREFLGIENDFTPEQEAQIRKETAWVFDLRGVDGDGPEGAGPSEEPSRGAPSSF</sequence>
<dbReference type="GeneID" id="98179038"/>
<protein>
    <submittedName>
        <fullName evidence="6">E3 ubiquitin ligase complex SCF subunit</fullName>
    </submittedName>
</protein>
<dbReference type="Proteomes" id="UP001628179">
    <property type="component" value="Unassembled WGS sequence"/>
</dbReference>
<accession>A0ABQ0GK61</accession>
<organism evidence="6 7">
    <name type="scientific">Madurella fahalii</name>
    <dbReference type="NCBI Taxonomy" id="1157608"/>
    <lineage>
        <taxon>Eukaryota</taxon>
        <taxon>Fungi</taxon>
        <taxon>Dikarya</taxon>
        <taxon>Ascomycota</taxon>
        <taxon>Pezizomycotina</taxon>
        <taxon>Sordariomycetes</taxon>
        <taxon>Sordariomycetidae</taxon>
        <taxon>Sordariales</taxon>
        <taxon>Sordariales incertae sedis</taxon>
        <taxon>Madurella</taxon>
    </lineage>
</organism>
<dbReference type="InterPro" id="IPR011333">
    <property type="entry name" value="SKP1/BTB/POZ_sf"/>
</dbReference>
<comment type="function">
    <text evidence="3">Essential component of the SCF (SKP1-CUL1-F-box protein) E3 ubiquitin ligase complexes, which mediate the ubiquitination and subsequent proteasomal degradation of target proteins. Controls sulfur metabolite repression, probably by mediating the inactivation or degradation of the metR transcription factor.</text>
</comment>
<gene>
    <name evidence="6" type="ORF">MFIFM68171_08295</name>
</gene>
<dbReference type="SUPFAM" id="SSF81382">
    <property type="entry name" value="Skp1 dimerisation domain-like"/>
    <property type="match status" value="1"/>
</dbReference>
<dbReference type="InterPro" id="IPR036296">
    <property type="entry name" value="SKP1-like_dim_sf"/>
</dbReference>
<evidence type="ECO:0000256" key="3">
    <source>
        <dbReference type="ARBA" id="ARBA00045385"/>
    </source>
</evidence>
<evidence type="ECO:0000256" key="4">
    <source>
        <dbReference type="SAM" id="MobiDB-lite"/>
    </source>
</evidence>
<feature type="domain" description="SKP1 component dimerisation" evidence="5">
    <location>
        <begin position="157"/>
        <end position="203"/>
    </location>
</feature>
<reference evidence="6 7" key="1">
    <citation type="submission" date="2024-09" db="EMBL/GenBank/DDBJ databases">
        <title>Itraconazole resistance in Madurella fahalii resulting from another homologue of gene encoding cytochrome P450 14-alpha sterol demethylase (CYP51).</title>
        <authorList>
            <person name="Yoshioka I."/>
            <person name="Fahal A.H."/>
            <person name="Kaneko S."/>
            <person name="Yaguchi T."/>
        </authorList>
    </citation>
    <scope>NUCLEOTIDE SEQUENCE [LARGE SCALE GENOMIC DNA]</scope>
    <source>
        <strain evidence="6 7">IFM 68171</strain>
    </source>
</reference>
<evidence type="ECO:0000256" key="1">
    <source>
        <dbReference type="ARBA" id="ARBA00009993"/>
    </source>
</evidence>
<dbReference type="EMBL" id="BAAFSV010000004">
    <property type="protein sequence ID" value="GAB1318085.1"/>
    <property type="molecule type" value="Genomic_DNA"/>
</dbReference>
<dbReference type="InterPro" id="IPR016897">
    <property type="entry name" value="SKP1"/>
</dbReference>
<comment type="caution">
    <text evidence="6">The sequence shown here is derived from an EMBL/GenBank/DDBJ whole genome shotgun (WGS) entry which is preliminary data.</text>
</comment>
<comment type="similarity">
    <text evidence="1">Belongs to the SKP1 family.</text>
</comment>
<dbReference type="Gene3D" id="3.30.710.10">
    <property type="entry name" value="Potassium Channel Kv1.1, Chain A"/>
    <property type="match status" value="1"/>
</dbReference>
<evidence type="ECO:0000256" key="2">
    <source>
        <dbReference type="ARBA" id="ARBA00022786"/>
    </source>
</evidence>
<evidence type="ECO:0000313" key="7">
    <source>
        <dbReference type="Proteomes" id="UP001628179"/>
    </source>
</evidence>